<comment type="caution">
    <text evidence="3">The sequence shown here is derived from an EMBL/GenBank/DDBJ whole genome shotgun (WGS) entry which is preliminary data.</text>
</comment>
<feature type="compositionally biased region" description="Polar residues" evidence="2">
    <location>
        <begin position="37"/>
        <end position="50"/>
    </location>
</feature>
<feature type="region of interest" description="Disordered" evidence="2">
    <location>
        <begin position="296"/>
        <end position="341"/>
    </location>
</feature>
<name>A0A438N0Q5_EXOME</name>
<evidence type="ECO:0000256" key="1">
    <source>
        <dbReference type="SAM" id="Coils"/>
    </source>
</evidence>
<reference evidence="3 4" key="1">
    <citation type="submission" date="2017-03" db="EMBL/GenBank/DDBJ databases">
        <title>Genomes of endolithic fungi from Antarctica.</title>
        <authorList>
            <person name="Coleine C."/>
            <person name="Masonjones S."/>
            <person name="Stajich J.E."/>
        </authorList>
    </citation>
    <scope>NUCLEOTIDE SEQUENCE [LARGE SCALE GENOMIC DNA]</scope>
    <source>
        <strain evidence="3 4">CCFEE 6314</strain>
    </source>
</reference>
<dbReference type="VEuPathDB" id="FungiDB:PV10_05412"/>
<sequence>MPSESFESSVLSLPPPAPTRSYHQRSRTATDLPPLFTRTQSHSPSRSSTFLPFFRPHSTRSLSPERLSDTDTFYHHSPVSPPVPPPEQAPPSKKLSSTAASKLASWFDGTSEPFTVSLVPSPNKEKLDPIAESGIMDNLFSNGHDSVDHLTKRPQKRSSVIGSPSNNTSRFSFFRKSTVSLPSPDPTDQDELGQLDIREALFPHGYPDEFSPATFKNLQLNAEGSLRRFQTAHIDQSKALKQLSSSKVALSDELEAASTRNEHLKLQLEDMAEKAAAQERLITGLTAQLAAQRAPRQTVDCHQRSVRMVPDDASAHDLEPTPRSRYRRSRRSDSSMSAESEAASEVSSVVSVFSEALSAAPSQDTSIASPTHKPSCATFNEECPNCHGLSASEAWDVVGVMKMESVALKRRIGQLECAQDEALDFLSGLRLT</sequence>
<keyword evidence="1" id="KW-0175">Coiled coil</keyword>
<dbReference type="EMBL" id="NAJM01000030">
    <property type="protein sequence ID" value="RVX69311.1"/>
    <property type="molecule type" value="Genomic_DNA"/>
</dbReference>
<dbReference type="AlphaFoldDB" id="A0A438N0Q5"/>
<feature type="compositionally biased region" description="Pro residues" evidence="2">
    <location>
        <begin position="79"/>
        <end position="89"/>
    </location>
</feature>
<accession>A0A438N0Q5</accession>
<feature type="compositionally biased region" description="Basic and acidic residues" evidence="2">
    <location>
        <begin position="299"/>
        <end position="322"/>
    </location>
</feature>
<feature type="region of interest" description="Disordered" evidence="2">
    <location>
        <begin position="145"/>
        <end position="165"/>
    </location>
</feature>
<feature type="region of interest" description="Disordered" evidence="2">
    <location>
        <begin position="1"/>
        <end position="97"/>
    </location>
</feature>
<feature type="coiled-coil region" evidence="1">
    <location>
        <begin position="240"/>
        <end position="288"/>
    </location>
</feature>
<protein>
    <submittedName>
        <fullName evidence="3">Uncharacterized protein</fullName>
    </submittedName>
</protein>
<organism evidence="3 4">
    <name type="scientific">Exophiala mesophila</name>
    <name type="common">Black yeast-like fungus</name>
    <dbReference type="NCBI Taxonomy" id="212818"/>
    <lineage>
        <taxon>Eukaryota</taxon>
        <taxon>Fungi</taxon>
        <taxon>Dikarya</taxon>
        <taxon>Ascomycota</taxon>
        <taxon>Pezizomycotina</taxon>
        <taxon>Eurotiomycetes</taxon>
        <taxon>Chaetothyriomycetidae</taxon>
        <taxon>Chaetothyriales</taxon>
        <taxon>Herpotrichiellaceae</taxon>
        <taxon>Exophiala</taxon>
    </lineage>
</organism>
<feature type="compositionally biased region" description="Polar residues" evidence="2">
    <location>
        <begin position="1"/>
        <end position="11"/>
    </location>
</feature>
<evidence type="ECO:0000313" key="4">
    <source>
        <dbReference type="Proteomes" id="UP000288859"/>
    </source>
</evidence>
<evidence type="ECO:0000313" key="3">
    <source>
        <dbReference type="EMBL" id="RVX69311.1"/>
    </source>
</evidence>
<evidence type="ECO:0000256" key="2">
    <source>
        <dbReference type="SAM" id="MobiDB-lite"/>
    </source>
</evidence>
<gene>
    <name evidence="3" type="ORF">B0A52_06905</name>
</gene>
<proteinExistence type="predicted"/>
<dbReference type="Proteomes" id="UP000288859">
    <property type="component" value="Unassembled WGS sequence"/>
</dbReference>
<dbReference type="OrthoDB" id="5377009at2759"/>